<dbReference type="STRING" id="29571.SAMN05878437_0551"/>
<dbReference type="RefSeq" id="WP_331712888.1">
    <property type="nucleotide sequence ID" value="NZ_LT670847.1"/>
</dbReference>
<dbReference type="InParanoid" id="A0A1M7EYX5"/>
<gene>
    <name evidence="2" type="ORF">SAMN05878437_0551</name>
</gene>
<name>A0A1M7EYX5_9GAMM</name>
<evidence type="ECO:0000313" key="3">
    <source>
        <dbReference type="Proteomes" id="UP000190911"/>
    </source>
</evidence>
<dbReference type="InterPro" id="IPR016866">
    <property type="entry name" value="UCP028069"/>
</dbReference>
<dbReference type="EMBL" id="LT670847">
    <property type="protein sequence ID" value="SHL97064.1"/>
    <property type="molecule type" value="Genomic_DNA"/>
</dbReference>
<feature type="signal peptide" evidence="1">
    <location>
        <begin position="1"/>
        <end position="26"/>
    </location>
</feature>
<dbReference type="AlphaFoldDB" id="A0A1M7EYX5"/>
<accession>A0A1M7EYX5</accession>
<dbReference type="Pfam" id="PF11932">
    <property type="entry name" value="DUF3450"/>
    <property type="match status" value="1"/>
</dbReference>
<protein>
    <recommendedName>
        <fullName evidence="4">DUF3450 domain-containing protein</fullName>
    </recommendedName>
</protein>
<reference evidence="2 3" key="1">
    <citation type="submission" date="2016-11" db="EMBL/GenBank/DDBJ databases">
        <authorList>
            <person name="Jaros S."/>
            <person name="Januszkiewicz K."/>
            <person name="Wedrychowicz H."/>
        </authorList>
    </citation>
    <scope>NUCLEOTIDE SEQUENCE [LARGE SCALE GENOMIC DNA]</scope>
    <source>
        <strain evidence="2 3">ACAM 12</strain>
    </source>
</reference>
<organism evidence="2 3">
    <name type="scientific">Vreelandella subglaciescola</name>
    <dbReference type="NCBI Taxonomy" id="29571"/>
    <lineage>
        <taxon>Bacteria</taxon>
        <taxon>Pseudomonadati</taxon>
        <taxon>Pseudomonadota</taxon>
        <taxon>Gammaproteobacteria</taxon>
        <taxon>Oceanospirillales</taxon>
        <taxon>Halomonadaceae</taxon>
        <taxon>Vreelandella</taxon>
    </lineage>
</organism>
<keyword evidence="3" id="KW-1185">Reference proteome</keyword>
<feature type="chain" id="PRO_5012229619" description="DUF3450 domain-containing protein" evidence="1">
    <location>
        <begin position="27"/>
        <end position="268"/>
    </location>
</feature>
<sequence>MNKRFRAAACSLALAGSMVPASASFAAADPDTSRLALDGVDAQQTQAALQGQIDQADAQTQGALAELRQLEGETRTLRYQNEKRTRQLANEATRQRKLALALDTLAQTRKALPRIEQDMVRQLEGFIRQDMPFLEQERLARVKASDDTLESTAHIRQLLKAWRMELDYGREVDSWRGRLIQDDGEERDVDFLRLGRIGWYYLTPDGREGGVWQTDSREWQPLDEAQRREVRHGLQVAKDQRAPGLLTVPLSIKVADADSQRPASGGEQ</sequence>
<proteinExistence type="predicted"/>
<dbReference type="Proteomes" id="UP000190911">
    <property type="component" value="Chromosome I"/>
</dbReference>
<evidence type="ECO:0000256" key="1">
    <source>
        <dbReference type="SAM" id="SignalP"/>
    </source>
</evidence>
<evidence type="ECO:0008006" key="4">
    <source>
        <dbReference type="Google" id="ProtNLM"/>
    </source>
</evidence>
<keyword evidence="1" id="KW-0732">Signal</keyword>
<evidence type="ECO:0000313" key="2">
    <source>
        <dbReference type="EMBL" id="SHL97064.1"/>
    </source>
</evidence>